<feature type="transmembrane region" description="Helical" evidence="6">
    <location>
        <begin position="95"/>
        <end position="116"/>
    </location>
</feature>
<proteinExistence type="predicted"/>
<dbReference type="EMBL" id="QWEG01000004">
    <property type="protein sequence ID" value="RHW41749.1"/>
    <property type="molecule type" value="Genomic_DNA"/>
</dbReference>
<evidence type="ECO:0000256" key="3">
    <source>
        <dbReference type="ARBA" id="ARBA00022692"/>
    </source>
</evidence>
<name>A0A417YWF4_9BACI</name>
<reference evidence="7 8" key="1">
    <citation type="journal article" date="2017" name="Int. J. Syst. Evol. Microbiol.">
        <title>Bacillus notoginsengisoli sp. nov., a novel bacterium isolated from the rhizosphere of Panax notoginseng.</title>
        <authorList>
            <person name="Zhang M.Y."/>
            <person name="Cheng J."/>
            <person name="Cai Y."/>
            <person name="Zhang T.Y."/>
            <person name="Wu Y.Y."/>
            <person name="Manikprabhu D."/>
            <person name="Li W.J."/>
            <person name="Zhang Y.X."/>
        </authorList>
    </citation>
    <scope>NUCLEOTIDE SEQUENCE [LARGE SCALE GENOMIC DNA]</scope>
    <source>
        <strain evidence="7 8">JCM 30743</strain>
    </source>
</reference>
<evidence type="ECO:0000256" key="4">
    <source>
        <dbReference type="ARBA" id="ARBA00022989"/>
    </source>
</evidence>
<feature type="transmembrane region" description="Helical" evidence="6">
    <location>
        <begin position="36"/>
        <end position="58"/>
    </location>
</feature>
<feature type="transmembrane region" description="Helical" evidence="6">
    <location>
        <begin position="247"/>
        <end position="268"/>
    </location>
</feature>
<feature type="transmembrane region" description="Helical" evidence="6">
    <location>
        <begin position="178"/>
        <end position="202"/>
    </location>
</feature>
<evidence type="ECO:0000256" key="5">
    <source>
        <dbReference type="ARBA" id="ARBA00023136"/>
    </source>
</evidence>
<feature type="transmembrane region" description="Helical" evidence="6">
    <location>
        <begin position="214"/>
        <end position="235"/>
    </location>
</feature>
<evidence type="ECO:0000313" key="8">
    <source>
        <dbReference type="Proteomes" id="UP000284416"/>
    </source>
</evidence>
<accession>A0A417YWF4</accession>
<comment type="subcellular location">
    <subcellularLocation>
        <location evidence="1">Cell membrane</location>
        <topology evidence="1">Multi-pass membrane protein</topology>
    </subcellularLocation>
</comment>
<comment type="caution">
    <text evidence="7">The sequence shown here is derived from an EMBL/GenBank/DDBJ whole genome shotgun (WGS) entry which is preliminary data.</text>
</comment>
<organism evidence="7 8">
    <name type="scientific">Neobacillus notoginsengisoli</name>
    <dbReference type="NCBI Taxonomy" id="1578198"/>
    <lineage>
        <taxon>Bacteria</taxon>
        <taxon>Bacillati</taxon>
        <taxon>Bacillota</taxon>
        <taxon>Bacilli</taxon>
        <taxon>Bacillales</taxon>
        <taxon>Bacillaceae</taxon>
        <taxon>Neobacillus</taxon>
    </lineage>
</organism>
<dbReference type="PANTHER" id="PTHR30213:SF0">
    <property type="entry name" value="UPF0761 MEMBRANE PROTEIN YIHY"/>
    <property type="match status" value="1"/>
</dbReference>
<dbReference type="NCBIfam" id="TIGR00765">
    <property type="entry name" value="yihY_not_rbn"/>
    <property type="match status" value="1"/>
</dbReference>
<dbReference type="OrthoDB" id="9775903at2"/>
<dbReference type="Proteomes" id="UP000284416">
    <property type="component" value="Unassembled WGS sequence"/>
</dbReference>
<dbReference type="RefSeq" id="WP_118920331.1">
    <property type="nucleotide sequence ID" value="NZ_QWEG01000004.1"/>
</dbReference>
<dbReference type="InterPro" id="IPR017039">
    <property type="entry name" value="Virul_fac_BrkB"/>
</dbReference>
<evidence type="ECO:0000256" key="1">
    <source>
        <dbReference type="ARBA" id="ARBA00004651"/>
    </source>
</evidence>
<dbReference type="Pfam" id="PF03631">
    <property type="entry name" value="Virul_fac_BrkB"/>
    <property type="match status" value="1"/>
</dbReference>
<dbReference type="PANTHER" id="PTHR30213">
    <property type="entry name" value="INNER MEMBRANE PROTEIN YHJD"/>
    <property type="match status" value="1"/>
</dbReference>
<keyword evidence="3 6" id="KW-0812">Transmembrane</keyword>
<keyword evidence="8" id="KW-1185">Reference proteome</keyword>
<evidence type="ECO:0000313" key="7">
    <source>
        <dbReference type="EMBL" id="RHW41749.1"/>
    </source>
</evidence>
<keyword evidence="5 6" id="KW-0472">Membrane</keyword>
<protein>
    <submittedName>
        <fullName evidence="7">YihY/virulence factor BrkB family protein</fullName>
    </submittedName>
</protein>
<evidence type="ECO:0000256" key="2">
    <source>
        <dbReference type="ARBA" id="ARBA00022475"/>
    </source>
</evidence>
<dbReference type="GO" id="GO:0005886">
    <property type="term" value="C:plasma membrane"/>
    <property type="evidence" value="ECO:0007669"/>
    <property type="project" value="UniProtKB-SubCell"/>
</dbReference>
<keyword evidence="2" id="KW-1003">Cell membrane</keyword>
<feature type="transmembrane region" description="Helical" evidence="6">
    <location>
        <begin position="137"/>
        <end position="158"/>
    </location>
</feature>
<keyword evidence="4 6" id="KW-1133">Transmembrane helix</keyword>
<dbReference type="PIRSF" id="PIRSF035875">
    <property type="entry name" value="RNase_BN"/>
    <property type="match status" value="1"/>
</dbReference>
<dbReference type="AlphaFoldDB" id="A0A417YWF4"/>
<sequence>MEEKVENVSRLFSKNIVKQLIHRIQEDDLPGLAAQLAYYFLLSLFPLLIFLFTLLPYLPVPQDNILGAIGQYAPEEAMALIEKNLDSVMAKRNGGLLSIGIIGTIWSASNGINALVRAFNKAYNVKESRSLIVARGTAILLTFGMITVFIVALALPVFGKAIGLFLFTQLGLGEEFHAIWAAIRWAVSALILFGIFTVLYWVAPNVKMKCKSAVPGAIFATLGWTVVSLLFSFYVNNFGNYSATYGSIGAFIILMIWLFLSGLIIILGGEVNAFYAEKAKENC</sequence>
<evidence type="ECO:0000256" key="6">
    <source>
        <dbReference type="SAM" id="Phobius"/>
    </source>
</evidence>
<gene>
    <name evidence="7" type="ORF">D1B31_07525</name>
</gene>